<dbReference type="SMART" id="SM00913">
    <property type="entry name" value="IBN_N"/>
    <property type="match status" value="1"/>
</dbReference>
<dbReference type="InterPro" id="IPR001494">
    <property type="entry name" value="Importin-beta_N"/>
</dbReference>
<dbReference type="SUPFAM" id="SSF48371">
    <property type="entry name" value="ARM repeat"/>
    <property type="match status" value="1"/>
</dbReference>
<evidence type="ECO:0000256" key="4">
    <source>
        <dbReference type="ARBA" id="ARBA00022927"/>
    </source>
</evidence>
<evidence type="ECO:0000313" key="8">
    <source>
        <dbReference type="Proteomes" id="UP000186594"/>
    </source>
</evidence>
<dbReference type="PROSITE" id="PS50166">
    <property type="entry name" value="IMPORTIN_B_NT"/>
    <property type="match status" value="1"/>
</dbReference>
<dbReference type="InterPro" id="IPR011989">
    <property type="entry name" value="ARM-like"/>
</dbReference>
<dbReference type="InterPro" id="IPR016024">
    <property type="entry name" value="ARM-type_fold"/>
</dbReference>
<evidence type="ECO:0000256" key="5">
    <source>
        <dbReference type="ARBA" id="ARBA00023242"/>
    </source>
</evidence>
<dbReference type="EMBL" id="LXFE01003940">
    <property type="protein sequence ID" value="OLL22059.1"/>
    <property type="molecule type" value="Genomic_DNA"/>
</dbReference>
<dbReference type="OMA" id="NPDQYTI"/>
<dbReference type="GO" id="GO:0005635">
    <property type="term" value="C:nuclear envelope"/>
    <property type="evidence" value="ECO:0007669"/>
    <property type="project" value="TreeGrafter"/>
</dbReference>
<dbReference type="InterPro" id="IPR058669">
    <property type="entry name" value="TPR_IPO7/11-like"/>
</dbReference>
<evidence type="ECO:0000313" key="7">
    <source>
        <dbReference type="EMBL" id="OLL22059.1"/>
    </source>
</evidence>
<proteinExistence type="inferred from homology"/>
<dbReference type="Gene3D" id="1.25.10.10">
    <property type="entry name" value="Leucine-rich Repeat Variant"/>
    <property type="match status" value="1"/>
</dbReference>
<dbReference type="AlphaFoldDB" id="A0A1U7LHD6"/>
<name>A0A1U7LHD6_NEOID</name>
<accession>A0A1U7LHD6</accession>
<feature type="domain" description="Importin N-terminal" evidence="6">
    <location>
        <begin position="23"/>
        <end position="99"/>
    </location>
</feature>
<comment type="similarity">
    <text evidence="2">Belongs to the importin beta family.</text>
</comment>
<dbReference type="PANTHER" id="PTHR10997">
    <property type="entry name" value="IMPORTIN-7, 8, 11"/>
    <property type="match status" value="1"/>
</dbReference>
<keyword evidence="5" id="KW-0539">Nucleus</keyword>
<comment type="caution">
    <text evidence="7">The sequence shown here is derived from an EMBL/GenBank/DDBJ whole genome shotgun (WGS) entry which is preliminary data.</text>
</comment>
<keyword evidence="4" id="KW-0653">Protein transport</keyword>
<evidence type="ECO:0000256" key="1">
    <source>
        <dbReference type="ARBA" id="ARBA00004123"/>
    </source>
</evidence>
<comment type="subcellular location">
    <subcellularLocation>
        <location evidence="1">Nucleus</location>
    </subcellularLocation>
</comment>
<dbReference type="STRING" id="1198029.A0A1U7LHD6"/>
<gene>
    <name evidence="7" type="ORF">NEOLI_002259</name>
</gene>
<dbReference type="GO" id="GO:0031267">
    <property type="term" value="F:small GTPase binding"/>
    <property type="evidence" value="ECO:0007669"/>
    <property type="project" value="InterPro"/>
</dbReference>
<dbReference type="InterPro" id="IPR056840">
    <property type="entry name" value="HEAT_IPO9_central"/>
</dbReference>
<dbReference type="Proteomes" id="UP000186594">
    <property type="component" value="Unassembled WGS sequence"/>
</dbReference>
<organism evidence="7 8">
    <name type="scientific">Neolecta irregularis (strain DAH-3)</name>
    <dbReference type="NCBI Taxonomy" id="1198029"/>
    <lineage>
        <taxon>Eukaryota</taxon>
        <taxon>Fungi</taxon>
        <taxon>Dikarya</taxon>
        <taxon>Ascomycota</taxon>
        <taxon>Taphrinomycotina</taxon>
        <taxon>Neolectales</taxon>
        <taxon>Neolectaceae</taxon>
        <taxon>Neolecta</taxon>
    </lineage>
</organism>
<dbReference type="Pfam" id="PF25018">
    <property type="entry name" value="HEAT_IPO9_c"/>
    <property type="match status" value="1"/>
</dbReference>
<dbReference type="OrthoDB" id="431626at2759"/>
<dbReference type="GO" id="GO:0006606">
    <property type="term" value="P:protein import into nucleus"/>
    <property type="evidence" value="ECO:0007669"/>
    <property type="project" value="TreeGrafter"/>
</dbReference>
<dbReference type="GO" id="GO:0005829">
    <property type="term" value="C:cytosol"/>
    <property type="evidence" value="ECO:0007669"/>
    <property type="project" value="TreeGrafter"/>
</dbReference>
<dbReference type="PANTHER" id="PTHR10997:SF9">
    <property type="entry name" value="IMPORTIN-9"/>
    <property type="match status" value="1"/>
</dbReference>
<evidence type="ECO:0000256" key="2">
    <source>
        <dbReference type="ARBA" id="ARBA00007991"/>
    </source>
</evidence>
<sequence length="969" mass="108843">MEQTTLSLLRHSQSPDPNVRMTAELDIRKVSSQSEFPISLVNIADSSSLDIPIRQTALIILKTYVMRYWSPTFEEYVGPSLSKEAKSHVRAVLSSLISDPDRKIRVAAAYVVSRIANADFPEDWPGLMTGLMEMLHKGGKDQVHGAMRVLKEFIEDALTEEQFFSVAKDLVDVLLRIAMTDEHTIANRAMAVAIFESCLDSLEMVKDLYAEPIRVFMDAALPPWFEFYTACIQINSHDDITVLKIEIVKTLNKLKVLFPHHLNRVLSPLFSSIWSDLQCHSRNYHSVIYGDIPEYETPDGESESLSTLITEQLDFLKIGITSRSIKEEILRAGMLEKLIEVLFSLSRITEDMENDWEDVNKFVDDEIGETPGYGVRHAVADLLQELYGRFEGKILEIVWNQVVATFQNEINDENWRLCEGALFCLGILSDEIGEIKDLELHQKLTIILDTCLEVKDHTFLRGRVLCISGQLSNIVHESSGKYFLQCIKSLQLEVPGVVKVSALRALLKFCKRLPRETLIPYQQAILNSVTNFVAQATDETTVLLVETLSMAIKIDYSAATRNDNPFMPMLFNIAASNPGDPYVRGLITDCFEDLVVNSDDFVRVAEVTFPSLLGALQNDSDERIVSLAIELLNCLVKGGPSPMPEPFFTTMFPVLAIVMERADDMELLQTGQEYLKYVIRKDSINFLRWSANGRSALDITMHIIARLLHPSIEESASIFVGPLLIEMFDRLGEAIGPFVPEILTFAVKRLETAKAPNFIQTLVAVFAHLALKQAETMVRFLEDIKIEQRNGLEGLMKAWLENFEVLQGHSHIKLSSIALANIFNLQSSSVAAIKVKGDLITLASGRIVTRSQALTNPDQWSRISVPSKIIKLLIHELGSSEATLKEGAIPDDEDDDWENFSIDTLQEYAALEGVEGGDEDEGLLKDVNLQVFLKEFFRHAANDNVGGFWDIYKNDLSVDERGILSVSID</sequence>
<dbReference type="Pfam" id="PF03810">
    <property type="entry name" value="IBN_N"/>
    <property type="match status" value="1"/>
</dbReference>
<dbReference type="Pfam" id="PF25758">
    <property type="entry name" value="TPR_IPO11"/>
    <property type="match status" value="1"/>
</dbReference>
<evidence type="ECO:0000259" key="6">
    <source>
        <dbReference type="PROSITE" id="PS50166"/>
    </source>
</evidence>
<evidence type="ECO:0000256" key="3">
    <source>
        <dbReference type="ARBA" id="ARBA00022448"/>
    </source>
</evidence>
<keyword evidence="3" id="KW-0813">Transport</keyword>
<reference evidence="7 8" key="1">
    <citation type="submission" date="2016-04" db="EMBL/GenBank/DDBJ databases">
        <title>Evolutionary innovation and constraint leading to complex multicellularity in the Ascomycota.</title>
        <authorList>
            <person name="Cisse O."/>
            <person name="Nguyen A."/>
            <person name="Hewitt D.A."/>
            <person name="Jedd G."/>
            <person name="Stajich J.E."/>
        </authorList>
    </citation>
    <scope>NUCLEOTIDE SEQUENCE [LARGE SCALE GENOMIC DNA]</scope>
    <source>
        <strain evidence="7 8">DAH-3</strain>
    </source>
</reference>
<protein>
    <submittedName>
        <fullName evidence="7">Importin subunit beta-5</fullName>
    </submittedName>
</protein>
<keyword evidence="8" id="KW-1185">Reference proteome</keyword>